<reference evidence="1" key="1">
    <citation type="submission" date="2014-09" db="EMBL/GenBank/DDBJ databases">
        <authorList>
            <person name="Magalhaes I.L.F."/>
            <person name="Oliveira U."/>
            <person name="Santos F.R."/>
            <person name="Vidigal T.H.D.A."/>
            <person name="Brescovit A.D."/>
            <person name="Santos A.J."/>
        </authorList>
    </citation>
    <scope>NUCLEOTIDE SEQUENCE</scope>
    <source>
        <tissue evidence="1">Shoot tissue taken approximately 20 cm above the soil surface</tissue>
    </source>
</reference>
<reference evidence="1" key="2">
    <citation type="journal article" date="2015" name="Data Brief">
        <title>Shoot transcriptome of the giant reed, Arundo donax.</title>
        <authorList>
            <person name="Barrero R.A."/>
            <person name="Guerrero F.D."/>
            <person name="Moolhuijzen P."/>
            <person name="Goolsby J.A."/>
            <person name="Tidwell J."/>
            <person name="Bellgard S.E."/>
            <person name="Bellgard M.I."/>
        </authorList>
    </citation>
    <scope>NUCLEOTIDE SEQUENCE</scope>
    <source>
        <tissue evidence="1">Shoot tissue taken approximately 20 cm above the soil surface</tissue>
    </source>
</reference>
<dbReference type="EMBL" id="GBRH01180080">
    <property type="protein sequence ID" value="JAE17816.1"/>
    <property type="molecule type" value="Transcribed_RNA"/>
</dbReference>
<organism evidence="1">
    <name type="scientific">Arundo donax</name>
    <name type="common">Giant reed</name>
    <name type="synonym">Donax arundinaceus</name>
    <dbReference type="NCBI Taxonomy" id="35708"/>
    <lineage>
        <taxon>Eukaryota</taxon>
        <taxon>Viridiplantae</taxon>
        <taxon>Streptophyta</taxon>
        <taxon>Embryophyta</taxon>
        <taxon>Tracheophyta</taxon>
        <taxon>Spermatophyta</taxon>
        <taxon>Magnoliopsida</taxon>
        <taxon>Liliopsida</taxon>
        <taxon>Poales</taxon>
        <taxon>Poaceae</taxon>
        <taxon>PACMAD clade</taxon>
        <taxon>Arundinoideae</taxon>
        <taxon>Arundineae</taxon>
        <taxon>Arundo</taxon>
    </lineage>
</organism>
<dbReference type="AlphaFoldDB" id="A0A0A9G5K3"/>
<protein>
    <submittedName>
        <fullName evidence="1">Uncharacterized protein</fullName>
    </submittedName>
</protein>
<name>A0A0A9G5K3_ARUDO</name>
<sequence length="27" mass="3354">MITQFELPLESQRSLLVPYLEYCYWKC</sequence>
<evidence type="ECO:0000313" key="1">
    <source>
        <dbReference type="EMBL" id="JAE17816.1"/>
    </source>
</evidence>
<proteinExistence type="predicted"/>
<accession>A0A0A9G5K3</accession>